<dbReference type="PANTHER" id="PTHR43227:SF8">
    <property type="entry name" value="DIACETYLCHITOBIOSE UPTAKE SYSTEM PERMEASE PROTEIN DASB"/>
    <property type="match status" value="1"/>
</dbReference>
<evidence type="ECO:0000259" key="8">
    <source>
        <dbReference type="PROSITE" id="PS50928"/>
    </source>
</evidence>
<feature type="transmembrane region" description="Helical" evidence="7">
    <location>
        <begin position="270"/>
        <end position="292"/>
    </location>
</feature>
<protein>
    <submittedName>
        <fullName evidence="9">Sugar ABC transporter permease</fullName>
    </submittedName>
</protein>
<evidence type="ECO:0000313" key="10">
    <source>
        <dbReference type="Proteomes" id="UP000641932"/>
    </source>
</evidence>
<gene>
    <name evidence="9" type="ORF">GCM10012280_69770</name>
</gene>
<organism evidence="9 10">
    <name type="scientific">Wenjunlia tyrosinilytica</name>
    <dbReference type="NCBI Taxonomy" id="1544741"/>
    <lineage>
        <taxon>Bacteria</taxon>
        <taxon>Bacillati</taxon>
        <taxon>Actinomycetota</taxon>
        <taxon>Actinomycetes</taxon>
        <taxon>Kitasatosporales</taxon>
        <taxon>Streptomycetaceae</taxon>
        <taxon>Wenjunlia</taxon>
    </lineage>
</organism>
<name>A0A918E315_9ACTN</name>
<evidence type="ECO:0000256" key="2">
    <source>
        <dbReference type="ARBA" id="ARBA00022448"/>
    </source>
</evidence>
<keyword evidence="6 7" id="KW-0472">Membrane</keyword>
<comment type="caution">
    <text evidence="9">The sequence shown here is derived from an EMBL/GenBank/DDBJ whole genome shotgun (WGS) entry which is preliminary data.</text>
</comment>
<keyword evidence="5 7" id="KW-1133">Transmembrane helix</keyword>
<feature type="transmembrane region" description="Helical" evidence="7">
    <location>
        <begin position="12"/>
        <end position="34"/>
    </location>
</feature>
<feature type="domain" description="ABC transmembrane type-1" evidence="8">
    <location>
        <begin position="75"/>
        <end position="291"/>
    </location>
</feature>
<dbReference type="InterPro" id="IPR000515">
    <property type="entry name" value="MetI-like"/>
</dbReference>
<evidence type="ECO:0000256" key="6">
    <source>
        <dbReference type="ARBA" id="ARBA00023136"/>
    </source>
</evidence>
<evidence type="ECO:0000256" key="4">
    <source>
        <dbReference type="ARBA" id="ARBA00022692"/>
    </source>
</evidence>
<comment type="similarity">
    <text evidence="7">Belongs to the binding-protein-dependent transport system permease family.</text>
</comment>
<dbReference type="PANTHER" id="PTHR43227">
    <property type="entry name" value="BLL4140 PROTEIN"/>
    <property type="match status" value="1"/>
</dbReference>
<dbReference type="Pfam" id="PF00528">
    <property type="entry name" value="BPD_transp_1"/>
    <property type="match status" value="1"/>
</dbReference>
<dbReference type="PROSITE" id="PS50928">
    <property type="entry name" value="ABC_TM1"/>
    <property type="match status" value="1"/>
</dbReference>
<feature type="transmembrane region" description="Helical" evidence="7">
    <location>
        <begin position="210"/>
        <end position="233"/>
    </location>
</feature>
<proteinExistence type="inferred from homology"/>
<dbReference type="InterPro" id="IPR035906">
    <property type="entry name" value="MetI-like_sf"/>
</dbReference>
<reference evidence="9" key="2">
    <citation type="submission" date="2020-09" db="EMBL/GenBank/DDBJ databases">
        <authorList>
            <person name="Sun Q."/>
            <person name="Zhou Y."/>
        </authorList>
    </citation>
    <scope>NUCLEOTIDE SEQUENCE</scope>
    <source>
        <strain evidence="9">CGMCC 4.7201</strain>
    </source>
</reference>
<dbReference type="GO" id="GO:0005886">
    <property type="term" value="C:plasma membrane"/>
    <property type="evidence" value="ECO:0007669"/>
    <property type="project" value="UniProtKB-SubCell"/>
</dbReference>
<evidence type="ECO:0000256" key="3">
    <source>
        <dbReference type="ARBA" id="ARBA00022475"/>
    </source>
</evidence>
<dbReference type="SUPFAM" id="SSF161098">
    <property type="entry name" value="MetI-like"/>
    <property type="match status" value="1"/>
</dbReference>
<dbReference type="InterPro" id="IPR050809">
    <property type="entry name" value="UgpAE/MalFG_permease"/>
</dbReference>
<evidence type="ECO:0000256" key="5">
    <source>
        <dbReference type="ARBA" id="ARBA00022989"/>
    </source>
</evidence>
<evidence type="ECO:0000256" key="7">
    <source>
        <dbReference type="RuleBase" id="RU363032"/>
    </source>
</evidence>
<feature type="transmembrane region" description="Helical" evidence="7">
    <location>
        <begin position="112"/>
        <end position="133"/>
    </location>
</feature>
<keyword evidence="10" id="KW-1185">Reference proteome</keyword>
<feature type="transmembrane region" description="Helical" evidence="7">
    <location>
        <begin position="166"/>
        <end position="189"/>
    </location>
</feature>
<evidence type="ECO:0000256" key="1">
    <source>
        <dbReference type="ARBA" id="ARBA00004651"/>
    </source>
</evidence>
<comment type="subcellular location">
    <subcellularLocation>
        <location evidence="1 7">Cell membrane</location>
        <topology evidence="1 7">Multi-pass membrane protein</topology>
    </subcellularLocation>
</comment>
<dbReference type="Gene3D" id="1.10.3720.10">
    <property type="entry name" value="MetI-like"/>
    <property type="match status" value="1"/>
</dbReference>
<dbReference type="RefSeq" id="WP_189135821.1">
    <property type="nucleotide sequence ID" value="NZ_BMMS01000061.1"/>
</dbReference>
<keyword evidence="3" id="KW-1003">Cell membrane</keyword>
<reference evidence="9" key="1">
    <citation type="journal article" date="2014" name="Int. J. Syst. Evol. Microbiol.">
        <title>Complete genome sequence of Corynebacterium casei LMG S-19264T (=DSM 44701T), isolated from a smear-ripened cheese.</title>
        <authorList>
            <consortium name="US DOE Joint Genome Institute (JGI-PGF)"/>
            <person name="Walter F."/>
            <person name="Albersmeier A."/>
            <person name="Kalinowski J."/>
            <person name="Ruckert C."/>
        </authorList>
    </citation>
    <scope>NUCLEOTIDE SEQUENCE</scope>
    <source>
        <strain evidence="9">CGMCC 4.7201</strain>
    </source>
</reference>
<dbReference type="CDD" id="cd06261">
    <property type="entry name" value="TM_PBP2"/>
    <property type="match status" value="1"/>
</dbReference>
<dbReference type="GO" id="GO:0055085">
    <property type="term" value="P:transmembrane transport"/>
    <property type="evidence" value="ECO:0007669"/>
    <property type="project" value="InterPro"/>
</dbReference>
<dbReference type="Proteomes" id="UP000641932">
    <property type="component" value="Unassembled WGS sequence"/>
</dbReference>
<evidence type="ECO:0000313" key="9">
    <source>
        <dbReference type="EMBL" id="GGP00618.1"/>
    </source>
</evidence>
<sequence>MSVPTVPRRIRSIPYLLLAPALIVIVGVLGYPLATLVQISFQKYGLAELLKGSGSWTGLSHYTDIVGDSFFWGVVGRTIVFTAVNVALTVGAGTLIALLMRKAHRAVRLTATVALVAVWATPGLVAIAVWQWMFDYEFGVVNWLLTKLGAGDFTHHNWFENPVQGLGVVTAVIVWGAVPFVAISLHAALTQVPDEVVEAAELDGAGRLQVFRYVILPVIRPVLALLTLLQIIWDFQVFNQVWVMTGGAPTEGYYLIGVYSYVQSFGVGDYGSGAAVAVVMVLLLALVAFGYVRGLLRKEQTQ</sequence>
<dbReference type="EMBL" id="BMMS01000061">
    <property type="protein sequence ID" value="GGP00618.1"/>
    <property type="molecule type" value="Genomic_DNA"/>
</dbReference>
<accession>A0A918E315</accession>
<keyword evidence="2 7" id="KW-0813">Transport</keyword>
<dbReference type="AlphaFoldDB" id="A0A918E315"/>
<keyword evidence="4 7" id="KW-0812">Transmembrane</keyword>
<feature type="transmembrane region" description="Helical" evidence="7">
    <location>
        <begin position="79"/>
        <end position="100"/>
    </location>
</feature>